<evidence type="ECO:0000259" key="2">
    <source>
        <dbReference type="PROSITE" id="PS00028"/>
    </source>
</evidence>
<feature type="region of interest" description="Disordered" evidence="1">
    <location>
        <begin position="404"/>
        <end position="427"/>
    </location>
</feature>
<dbReference type="InterPro" id="IPR013087">
    <property type="entry name" value="Znf_C2H2_type"/>
</dbReference>
<keyword evidence="4" id="KW-1185">Reference proteome</keyword>
<accession>A0A8E2FBL4</accession>
<dbReference type="PANTHER" id="PTHR35391">
    <property type="entry name" value="C2H2-TYPE DOMAIN-CONTAINING PROTEIN-RELATED"/>
    <property type="match status" value="1"/>
</dbReference>
<dbReference type="SMART" id="SM00355">
    <property type="entry name" value="ZnF_C2H2"/>
    <property type="match status" value="3"/>
</dbReference>
<evidence type="ECO:0000313" key="3">
    <source>
        <dbReference type="EMBL" id="OCL13646.1"/>
    </source>
</evidence>
<dbReference type="AlphaFoldDB" id="A0A8E2FBL4"/>
<feature type="compositionally biased region" description="Low complexity" evidence="1">
    <location>
        <begin position="65"/>
        <end position="84"/>
    </location>
</feature>
<feature type="region of interest" description="Disordered" evidence="1">
    <location>
        <begin position="65"/>
        <end position="109"/>
    </location>
</feature>
<reference evidence="3 4" key="1">
    <citation type="journal article" date="2016" name="Nat. Commun.">
        <title>Ectomycorrhizal ecology is imprinted in the genome of the dominant symbiotic fungus Cenococcum geophilum.</title>
        <authorList>
            <consortium name="DOE Joint Genome Institute"/>
            <person name="Peter M."/>
            <person name="Kohler A."/>
            <person name="Ohm R.A."/>
            <person name="Kuo A."/>
            <person name="Krutzmann J."/>
            <person name="Morin E."/>
            <person name="Arend M."/>
            <person name="Barry K.W."/>
            <person name="Binder M."/>
            <person name="Choi C."/>
            <person name="Clum A."/>
            <person name="Copeland A."/>
            <person name="Grisel N."/>
            <person name="Haridas S."/>
            <person name="Kipfer T."/>
            <person name="LaButti K."/>
            <person name="Lindquist E."/>
            <person name="Lipzen A."/>
            <person name="Maire R."/>
            <person name="Meier B."/>
            <person name="Mihaltcheva S."/>
            <person name="Molinier V."/>
            <person name="Murat C."/>
            <person name="Poggeler S."/>
            <person name="Quandt C.A."/>
            <person name="Sperisen C."/>
            <person name="Tritt A."/>
            <person name="Tisserant E."/>
            <person name="Crous P.W."/>
            <person name="Henrissat B."/>
            <person name="Nehls U."/>
            <person name="Egli S."/>
            <person name="Spatafora J.W."/>
            <person name="Grigoriev I.V."/>
            <person name="Martin F.M."/>
        </authorList>
    </citation>
    <scope>NUCLEOTIDE SEQUENCE [LARGE SCALE GENOMIC DNA]</scope>
    <source>
        <strain evidence="3 4">CBS 207.34</strain>
    </source>
</reference>
<name>A0A8E2FBL4_9PEZI</name>
<dbReference type="OrthoDB" id="5032844at2759"/>
<organism evidence="3 4">
    <name type="scientific">Glonium stellatum</name>
    <dbReference type="NCBI Taxonomy" id="574774"/>
    <lineage>
        <taxon>Eukaryota</taxon>
        <taxon>Fungi</taxon>
        <taxon>Dikarya</taxon>
        <taxon>Ascomycota</taxon>
        <taxon>Pezizomycotina</taxon>
        <taxon>Dothideomycetes</taxon>
        <taxon>Pleosporomycetidae</taxon>
        <taxon>Gloniales</taxon>
        <taxon>Gloniaceae</taxon>
        <taxon>Glonium</taxon>
    </lineage>
</organism>
<feature type="domain" description="C2H2-type" evidence="2">
    <location>
        <begin position="188"/>
        <end position="211"/>
    </location>
</feature>
<gene>
    <name evidence="3" type="ORF">AOQ84DRAFT_372005</name>
</gene>
<dbReference type="PANTHER" id="PTHR35391:SF3">
    <property type="entry name" value="FINGER DOMAIN PROTEIN, PUTATIVE (AFU_ORTHOLOGUE AFUA_8G04300)-RELATED"/>
    <property type="match status" value="1"/>
</dbReference>
<evidence type="ECO:0000256" key="1">
    <source>
        <dbReference type="SAM" id="MobiDB-lite"/>
    </source>
</evidence>
<dbReference type="EMBL" id="KV748692">
    <property type="protein sequence ID" value="OCL13646.1"/>
    <property type="molecule type" value="Genomic_DNA"/>
</dbReference>
<proteinExistence type="predicted"/>
<protein>
    <recommendedName>
        <fullName evidence="2">C2H2-type domain-containing protein</fullName>
    </recommendedName>
</protein>
<dbReference type="Proteomes" id="UP000250140">
    <property type="component" value="Unassembled WGS sequence"/>
</dbReference>
<feature type="region of interest" description="Disordered" evidence="1">
    <location>
        <begin position="536"/>
        <end position="577"/>
    </location>
</feature>
<feature type="compositionally biased region" description="Polar residues" evidence="1">
    <location>
        <begin position="410"/>
        <end position="421"/>
    </location>
</feature>
<sequence length="586" mass="66485">MEEWQDYPEEDRHHVEALLNKYTLQTIEHMFLEATKSRRNSVASFSTTSGSSLFTHRLSIGSSLYSSSSSDFNPSISSSASSRSRTVQRPGHYPLGLDPNRPVPPSARRTPYEFTASVEQAFSETSPLSQVDNDFHETSQSSLQSSERVLFCTFCAEQKENVHKTFGTKSDWKKHETRIHETGQEWPCPVPNCRLIFDRDADFTRHHQRSHPGRPLPPLSDVKVQLLPKAVFGCGFDNCKTLLSSWNDRCDHVAKHMKDGMKRTQWRYTNVIRNLIRQDSIRDIWKSLFVYFGEQLKKDRSQLCWHPHNTRVLRQKLECGDFRPNRDDFLMITLKLGLDLPPPSISASSEQAVALPDGFVTPSLDSVENINKLSHEQLRIILRGGTPNPYSRFRLDIPKSPLPLEHPSEQLLQSPLPSQGVTEDPEPSYDAIGFNSPQDRMSFMDVGDTVPELSLSMESMDRMSSCLDSPIPHDSTYYPAFVDPGRPTNPLIGPFPNYFDSAPTIQDSAFSARSSTGQLIKKSLRKAKSNFTLRRSQQLDPAAGTNHPDLPAEYEVPRTNAGPPRPYNHNRQDLNIDPVQQFNFQS</sequence>
<evidence type="ECO:0000313" key="4">
    <source>
        <dbReference type="Proteomes" id="UP000250140"/>
    </source>
</evidence>
<dbReference type="PROSITE" id="PS00028">
    <property type="entry name" value="ZINC_FINGER_C2H2_1"/>
    <property type="match status" value="1"/>
</dbReference>